<dbReference type="VEuPathDB" id="FungiDB:BCV72DRAFT_139918"/>
<keyword evidence="1" id="KW-0732">Signal</keyword>
<dbReference type="Proteomes" id="UP000242414">
    <property type="component" value="Unassembled WGS sequence"/>
</dbReference>
<dbReference type="EMBL" id="KV921945">
    <property type="protein sequence ID" value="ORE05412.1"/>
    <property type="molecule type" value="Genomic_DNA"/>
</dbReference>
<dbReference type="AlphaFoldDB" id="A0A1X0R080"/>
<name>A0A1X0R080_RHIZD</name>
<reference evidence="2" key="1">
    <citation type="journal article" date="2016" name="Proc. Natl. Acad. Sci. U.S.A.">
        <title>Lipid metabolic changes in an early divergent fungus govern the establishment of a mutualistic symbiosis with endobacteria.</title>
        <authorList>
            <person name="Lastovetsky O.A."/>
            <person name="Gaspar M.L."/>
            <person name="Mondo S.J."/>
            <person name="LaButti K.M."/>
            <person name="Sandor L."/>
            <person name="Grigoriev I.V."/>
            <person name="Henry S.A."/>
            <person name="Pawlowska T.E."/>
        </authorList>
    </citation>
    <scope>NUCLEOTIDE SEQUENCE [LARGE SCALE GENOMIC DNA]</scope>
    <source>
        <strain evidence="2">ATCC 52814</strain>
    </source>
</reference>
<proteinExistence type="predicted"/>
<feature type="chain" id="PRO_5012168053" evidence="1">
    <location>
        <begin position="23"/>
        <end position="80"/>
    </location>
</feature>
<gene>
    <name evidence="2" type="ORF">BCV72DRAFT_139918</name>
</gene>
<evidence type="ECO:0000313" key="2">
    <source>
        <dbReference type="EMBL" id="ORE05412.1"/>
    </source>
</evidence>
<accession>A0A1X0R080</accession>
<protein>
    <submittedName>
        <fullName evidence="2">Uncharacterized protein</fullName>
    </submittedName>
</protein>
<feature type="signal peptide" evidence="1">
    <location>
        <begin position="1"/>
        <end position="22"/>
    </location>
</feature>
<evidence type="ECO:0000256" key="1">
    <source>
        <dbReference type="SAM" id="SignalP"/>
    </source>
</evidence>
<sequence>MVKKLLFIGIWMILSLAYVVHADRPVAIHHCGEVDNCSGCVKNCRHLCKDFIEECRLAIAACLLNCEFFCGDSLRLQSNE</sequence>
<organism evidence="2">
    <name type="scientific">Rhizopus microsporus var. microsporus</name>
    <dbReference type="NCBI Taxonomy" id="86635"/>
    <lineage>
        <taxon>Eukaryota</taxon>
        <taxon>Fungi</taxon>
        <taxon>Fungi incertae sedis</taxon>
        <taxon>Mucoromycota</taxon>
        <taxon>Mucoromycotina</taxon>
        <taxon>Mucoromycetes</taxon>
        <taxon>Mucorales</taxon>
        <taxon>Mucorineae</taxon>
        <taxon>Rhizopodaceae</taxon>
        <taxon>Rhizopus</taxon>
    </lineage>
</organism>